<dbReference type="PIRSF" id="PIRSF037677">
    <property type="entry name" value="DNA_mis_repair_Msh6"/>
    <property type="match status" value="1"/>
</dbReference>
<dbReference type="PANTHER" id="PTHR11361:SF148">
    <property type="entry name" value="DNA MISMATCH REPAIR PROTEIN MSH6"/>
    <property type="match status" value="1"/>
</dbReference>
<feature type="compositionally biased region" description="Polar residues" evidence="8">
    <location>
        <begin position="21"/>
        <end position="33"/>
    </location>
</feature>
<dbReference type="KEGG" id="clec:106668181"/>
<proteinExistence type="inferred from homology"/>
<dbReference type="CTD" id="2956"/>
<keyword evidence="11" id="KW-1185">Reference proteome</keyword>
<dbReference type="Gene3D" id="3.30.420.110">
    <property type="entry name" value="MutS, connector domain"/>
    <property type="match status" value="1"/>
</dbReference>
<dbReference type="InterPro" id="IPR016151">
    <property type="entry name" value="DNA_mismatch_repair_MutS_N"/>
</dbReference>
<feature type="region of interest" description="Disordered" evidence="8">
    <location>
        <begin position="1"/>
        <end position="186"/>
    </location>
</feature>
<dbReference type="InterPro" id="IPR027417">
    <property type="entry name" value="P-loop_NTPase"/>
</dbReference>
<dbReference type="Gene3D" id="3.40.50.300">
    <property type="entry name" value="P-loop containing nucleotide triphosphate hydrolases"/>
    <property type="match status" value="1"/>
</dbReference>
<feature type="compositionally biased region" description="Basic and acidic residues" evidence="8">
    <location>
        <begin position="65"/>
        <end position="75"/>
    </location>
</feature>
<evidence type="ECO:0000256" key="6">
    <source>
        <dbReference type="PIRNR" id="PIRNR037677"/>
    </source>
</evidence>
<dbReference type="Pfam" id="PF01624">
    <property type="entry name" value="MutS_I"/>
    <property type="match status" value="1"/>
</dbReference>
<sequence>MSKNTLYNYFTKSPGPAKFENSGQPRTPLANQNAKTHSKTPAKTPAKTPSKTKTPLKGKTPKSRASPDENLEKTPKTSRKRIINEEDLMDQSTDTEDILDNLEDSADEFVPENEPSDDSSDGEDAVVSEEPTTEEEESPVAQGKKRKRAVNDRRPSKRFAAKLPSRNSVKVDAASATSTSQSSQENSVGDVYNWSYLKYDFLKPDKIKDGKGRRPNDPNYDPRTLYVPSDFLKSLTPGMRQWWELKRNHYDCILFFKVGKFYEFYHMDAVTGVKELSLTFMKGEYAHCGFPEIAYGRFAANLVDKGYKVVRVEQTETPEMMAERVKKIHGATKFDKVVCREVCQMTTKGTRVFSINDGEAKEAQFSYLLAIAEKEIDSTKSSYGICFVDTSIGTFHIGQFNDDRHSSRLRTLLATYPPVQVLFERNRLSKRTHQILNTVVASTLKEALTPESEFWTSSNSLLKLAEKKYFQDGVTPEPLKSFIGEVDSLGLTASQESEMAVSCLGAITWFLTRALLDHQLLSMAHFEIYTPIDVASVSISSEKTLPRITARNMILDAVSLKNLNVIENNTGLQGTLLHRIDHCSTPFGKRLLRQWLCSPLANTKSIEARQQAVRLLKENSTLLSTVSDVLSKVPDLERMFSRIYAQSSKGLSESHPENRAVMFEEKIYSKRKIMEFISILKGFQALQKAAELVQDCDEMNESEIIVNVTHFPTGINNGGFPDLRKHLNFFNEAFDHEEAEKEGRIIPSRGVDAEYDSAIETLNEIKQELDSYLKEQCKKFGKVSYVGKDKNRFQLEIPDSAAKNISSEYELSGQRKGFKKYHTPTTKALLERQIAAEEVKISVLLDLRKRLFGKFVERYTCWHNAIECMATLDALMSLAKYCLSIEGDLCVPVFKEAGSFQKPYVKITNGKYPCITCQDNYIPNDTEVGGNVASIMLLTGPNMGGKSTLMRQAALLIILAQVGSFVPAEAMELTSVDRIFTRIGANDDIMSGDSTFYLEMCEASAILNYATAHSLVLVDELGRGTSTYDGTAIADAVLHELCRMGCRTIFSTHYHTLVDSFRNCDGIMLAHMSCMAESDDDTEEGKEEMVTFLYKLSTGACPKSFGFNAARLAGVPSHIIKVGIGKARLLEEEARNRKLFRALFTSEQPRQIIASL</sequence>
<keyword evidence="4 6" id="KW-0067">ATP-binding</keyword>
<dbReference type="FunFam" id="3.40.1170.10:FF:000002">
    <property type="entry name" value="DNA mismatch repair protein"/>
    <property type="match status" value="1"/>
</dbReference>
<evidence type="ECO:0000256" key="5">
    <source>
        <dbReference type="ARBA" id="ARBA00023125"/>
    </source>
</evidence>
<dbReference type="GO" id="GO:0030983">
    <property type="term" value="F:mismatched DNA binding"/>
    <property type="evidence" value="ECO:0007669"/>
    <property type="project" value="UniProtKB-UniRule"/>
</dbReference>
<dbReference type="InterPro" id="IPR007860">
    <property type="entry name" value="DNA_mmatch_repair_MutS_con_dom"/>
</dbReference>
<dbReference type="OMA" id="TPMMAQY"/>
<dbReference type="OrthoDB" id="121051at2759"/>
<dbReference type="Proteomes" id="UP000494040">
    <property type="component" value="Unassembled WGS sequence"/>
</dbReference>
<name>A0A8I6TIJ4_CIMLE</name>
<keyword evidence="3 6" id="KW-0227">DNA damage</keyword>
<dbReference type="RefSeq" id="XP_014252185.1">
    <property type="nucleotide sequence ID" value="XM_014396699.2"/>
</dbReference>
<dbReference type="AlphaFoldDB" id="A0A8I6TIJ4"/>
<dbReference type="SMART" id="SM00533">
    <property type="entry name" value="MUTSd"/>
    <property type="match status" value="1"/>
</dbReference>
<dbReference type="FunFam" id="1.10.1420.10:FF:000005">
    <property type="entry name" value="DNA mismatch repair protein"/>
    <property type="match status" value="1"/>
</dbReference>
<dbReference type="GeneID" id="106668181"/>
<accession>A0A8I6TIJ4</accession>
<dbReference type="PROSITE" id="PS00486">
    <property type="entry name" value="DNA_MISMATCH_REPAIR_2"/>
    <property type="match status" value="1"/>
</dbReference>
<dbReference type="GO" id="GO:0006298">
    <property type="term" value="P:mismatch repair"/>
    <property type="evidence" value="ECO:0007669"/>
    <property type="project" value="InterPro"/>
</dbReference>
<keyword evidence="2 6" id="KW-0547">Nucleotide-binding</keyword>
<dbReference type="SUPFAM" id="SSF53150">
    <property type="entry name" value="DNA repair protein MutS, domain II"/>
    <property type="match status" value="1"/>
</dbReference>
<dbReference type="SUPFAM" id="SSF55271">
    <property type="entry name" value="DNA repair protein MutS, domain I"/>
    <property type="match status" value="1"/>
</dbReference>
<dbReference type="NCBIfam" id="NF003810">
    <property type="entry name" value="PRK05399.1"/>
    <property type="match status" value="1"/>
</dbReference>
<dbReference type="Pfam" id="PF05192">
    <property type="entry name" value="MutS_III"/>
    <property type="match status" value="1"/>
</dbReference>
<dbReference type="InterPro" id="IPR007696">
    <property type="entry name" value="DNA_mismatch_repair_MutS_core"/>
</dbReference>
<feature type="compositionally biased region" description="Acidic residues" evidence="8">
    <location>
        <begin position="85"/>
        <end position="138"/>
    </location>
</feature>
<dbReference type="InterPro" id="IPR007861">
    <property type="entry name" value="DNA_mismatch_repair_MutS_clamp"/>
</dbReference>
<evidence type="ECO:0000313" key="11">
    <source>
        <dbReference type="Proteomes" id="UP000494040"/>
    </source>
</evidence>
<evidence type="ECO:0000256" key="2">
    <source>
        <dbReference type="ARBA" id="ARBA00022741"/>
    </source>
</evidence>
<dbReference type="InterPro" id="IPR000432">
    <property type="entry name" value="DNA_mismatch_repair_MutS_C"/>
</dbReference>
<reference evidence="10" key="1">
    <citation type="submission" date="2022-01" db="UniProtKB">
        <authorList>
            <consortium name="EnsemblMetazoa"/>
        </authorList>
    </citation>
    <scope>IDENTIFICATION</scope>
</reference>
<evidence type="ECO:0000256" key="8">
    <source>
        <dbReference type="SAM" id="MobiDB-lite"/>
    </source>
</evidence>
<feature type="compositionally biased region" description="Low complexity" evidence="8">
    <location>
        <begin position="39"/>
        <end position="53"/>
    </location>
</feature>
<feature type="domain" description="DNA mismatch repair proteins mutS family" evidence="9">
    <location>
        <begin position="1014"/>
        <end position="1030"/>
    </location>
</feature>
<dbReference type="Gene3D" id="3.40.1170.10">
    <property type="entry name" value="DNA repair protein MutS, domain I"/>
    <property type="match status" value="1"/>
</dbReference>
<dbReference type="GO" id="GO:0032301">
    <property type="term" value="C:MutSalpha complex"/>
    <property type="evidence" value="ECO:0007669"/>
    <property type="project" value="TreeGrafter"/>
</dbReference>
<dbReference type="EnsemblMetazoa" id="XM_014396699.2">
    <property type="protein sequence ID" value="XP_014252185.1"/>
    <property type="gene ID" value="LOC106668181"/>
</dbReference>
<dbReference type="Pfam" id="PF00488">
    <property type="entry name" value="MutS_V"/>
    <property type="match status" value="1"/>
</dbReference>
<feature type="compositionally biased region" description="Polar residues" evidence="8">
    <location>
        <begin position="1"/>
        <end position="11"/>
    </location>
</feature>
<keyword evidence="5 6" id="KW-0238">DNA-binding</keyword>
<evidence type="ECO:0000256" key="3">
    <source>
        <dbReference type="ARBA" id="ARBA00022763"/>
    </source>
</evidence>
<dbReference type="SUPFAM" id="SSF48334">
    <property type="entry name" value="DNA repair protein MutS, domain III"/>
    <property type="match status" value="1"/>
</dbReference>
<evidence type="ECO:0000313" key="10">
    <source>
        <dbReference type="EnsemblMetazoa" id="XP_014252185.1"/>
    </source>
</evidence>
<dbReference type="InterPro" id="IPR036187">
    <property type="entry name" value="DNA_mismatch_repair_MutS_sf"/>
</dbReference>
<comment type="function">
    <text evidence="6 7">Component of the post-replicative DNA mismatch repair system (MMR).</text>
</comment>
<evidence type="ECO:0000256" key="1">
    <source>
        <dbReference type="ARBA" id="ARBA00006271"/>
    </source>
</evidence>
<evidence type="ECO:0000256" key="4">
    <source>
        <dbReference type="ARBA" id="ARBA00022840"/>
    </source>
</evidence>
<dbReference type="InterPro" id="IPR036678">
    <property type="entry name" value="MutS_con_dom_sf"/>
</dbReference>
<dbReference type="GO" id="GO:0140664">
    <property type="term" value="F:ATP-dependent DNA damage sensor activity"/>
    <property type="evidence" value="ECO:0007669"/>
    <property type="project" value="InterPro"/>
</dbReference>
<keyword evidence="6 7" id="KW-0234">DNA repair</keyword>
<dbReference type="SMART" id="SM00534">
    <property type="entry name" value="MUTSac"/>
    <property type="match status" value="1"/>
</dbReference>
<feature type="compositionally biased region" description="Low complexity" evidence="8">
    <location>
        <begin position="173"/>
        <end position="184"/>
    </location>
</feature>
<dbReference type="InterPro" id="IPR017261">
    <property type="entry name" value="DNA_mismatch_repair_MutS/MSH"/>
</dbReference>
<dbReference type="Pfam" id="PF05190">
    <property type="entry name" value="MutS_IV"/>
    <property type="match status" value="1"/>
</dbReference>
<organism evidence="10 11">
    <name type="scientific">Cimex lectularius</name>
    <name type="common">Bed bug</name>
    <name type="synonym">Acanthia lectularia</name>
    <dbReference type="NCBI Taxonomy" id="79782"/>
    <lineage>
        <taxon>Eukaryota</taxon>
        <taxon>Metazoa</taxon>
        <taxon>Ecdysozoa</taxon>
        <taxon>Arthropoda</taxon>
        <taxon>Hexapoda</taxon>
        <taxon>Insecta</taxon>
        <taxon>Pterygota</taxon>
        <taxon>Neoptera</taxon>
        <taxon>Paraneoptera</taxon>
        <taxon>Hemiptera</taxon>
        <taxon>Heteroptera</taxon>
        <taxon>Panheteroptera</taxon>
        <taxon>Cimicomorpha</taxon>
        <taxon>Cimicidae</taxon>
        <taxon>Cimex</taxon>
    </lineage>
</organism>
<dbReference type="GO" id="GO:0005524">
    <property type="term" value="F:ATP binding"/>
    <property type="evidence" value="ECO:0007669"/>
    <property type="project" value="UniProtKB-UniRule"/>
</dbReference>
<dbReference type="InterPro" id="IPR045076">
    <property type="entry name" value="MutS"/>
</dbReference>
<evidence type="ECO:0000256" key="7">
    <source>
        <dbReference type="RuleBase" id="RU003756"/>
    </source>
</evidence>
<dbReference type="SUPFAM" id="SSF52540">
    <property type="entry name" value="P-loop containing nucleoside triphosphate hydrolases"/>
    <property type="match status" value="1"/>
</dbReference>
<dbReference type="Gene3D" id="1.10.1420.10">
    <property type="match status" value="2"/>
</dbReference>
<comment type="similarity">
    <text evidence="1 6 7">Belongs to the DNA mismatch repair MutS family.</text>
</comment>
<dbReference type="PANTHER" id="PTHR11361">
    <property type="entry name" value="DNA MISMATCH REPAIR PROTEIN MUTS FAMILY MEMBER"/>
    <property type="match status" value="1"/>
</dbReference>
<evidence type="ECO:0000259" key="9">
    <source>
        <dbReference type="PROSITE" id="PS00486"/>
    </source>
</evidence>
<dbReference type="Pfam" id="PF05188">
    <property type="entry name" value="MutS_II"/>
    <property type="match status" value="1"/>
</dbReference>
<protein>
    <recommendedName>
        <fullName evidence="6">DNA mismatch repair protein</fullName>
    </recommendedName>
</protein>
<dbReference type="InterPro" id="IPR007695">
    <property type="entry name" value="DNA_mismatch_repair_MutS-lik_N"/>
</dbReference>